<evidence type="ECO:0008006" key="11">
    <source>
        <dbReference type="Google" id="ProtNLM"/>
    </source>
</evidence>
<dbReference type="GO" id="GO:0005886">
    <property type="term" value="C:plasma membrane"/>
    <property type="evidence" value="ECO:0007669"/>
    <property type="project" value="TreeGrafter"/>
</dbReference>
<dbReference type="InterPro" id="IPR050277">
    <property type="entry name" value="Sodium:Solute_Symporter"/>
</dbReference>
<feature type="transmembrane region" description="Helical" evidence="8">
    <location>
        <begin position="6"/>
        <end position="25"/>
    </location>
</feature>
<dbReference type="GO" id="GO:0022857">
    <property type="term" value="F:transmembrane transporter activity"/>
    <property type="evidence" value="ECO:0007669"/>
    <property type="project" value="InterPro"/>
</dbReference>
<evidence type="ECO:0000256" key="7">
    <source>
        <dbReference type="RuleBase" id="RU362091"/>
    </source>
</evidence>
<gene>
    <name evidence="9" type="ORF">COV74_08100</name>
</gene>
<name>A0A2H0LMJ0_9BACT</name>
<dbReference type="PANTHER" id="PTHR48086">
    <property type="entry name" value="SODIUM/PROLINE SYMPORTER-RELATED"/>
    <property type="match status" value="1"/>
</dbReference>
<evidence type="ECO:0000256" key="6">
    <source>
        <dbReference type="ARBA" id="ARBA00023136"/>
    </source>
</evidence>
<feature type="transmembrane region" description="Helical" evidence="8">
    <location>
        <begin position="415"/>
        <end position="434"/>
    </location>
</feature>
<feature type="transmembrane region" description="Helical" evidence="8">
    <location>
        <begin position="312"/>
        <end position="343"/>
    </location>
</feature>
<keyword evidence="5 8" id="KW-1133">Transmembrane helix</keyword>
<dbReference type="Gene3D" id="1.20.1730.10">
    <property type="entry name" value="Sodium/glucose cotransporter"/>
    <property type="match status" value="1"/>
</dbReference>
<feature type="transmembrane region" description="Helical" evidence="8">
    <location>
        <begin position="82"/>
        <end position="100"/>
    </location>
</feature>
<dbReference type="InterPro" id="IPR038377">
    <property type="entry name" value="Na/Glc_symporter_sf"/>
</dbReference>
<dbReference type="InterPro" id="IPR001734">
    <property type="entry name" value="Na/solute_symporter"/>
</dbReference>
<keyword evidence="4 8" id="KW-0812">Transmembrane</keyword>
<comment type="caution">
    <text evidence="9">The sequence shown here is derived from an EMBL/GenBank/DDBJ whole genome shotgun (WGS) entry which is preliminary data.</text>
</comment>
<keyword evidence="6 8" id="KW-0472">Membrane</keyword>
<dbReference type="PROSITE" id="PS50283">
    <property type="entry name" value="NA_SOLUT_SYMP_3"/>
    <property type="match status" value="1"/>
</dbReference>
<feature type="transmembrane region" description="Helical" evidence="8">
    <location>
        <begin position="364"/>
        <end position="384"/>
    </location>
</feature>
<evidence type="ECO:0000313" key="9">
    <source>
        <dbReference type="EMBL" id="PIQ85650.1"/>
    </source>
</evidence>
<accession>A0A2H0LMJ0</accession>
<organism evidence="9 10">
    <name type="scientific">Candidatus Abzuiibacterium crystallinum</name>
    <dbReference type="NCBI Taxonomy" id="1974748"/>
    <lineage>
        <taxon>Bacteria</taxon>
        <taxon>Pseudomonadati</taxon>
        <taxon>Candidatus Omnitrophota</taxon>
        <taxon>Candidatus Abzuiibacterium</taxon>
    </lineage>
</organism>
<evidence type="ECO:0000256" key="3">
    <source>
        <dbReference type="ARBA" id="ARBA00022448"/>
    </source>
</evidence>
<reference evidence="9 10" key="1">
    <citation type="submission" date="2017-09" db="EMBL/GenBank/DDBJ databases">
        <title>Depth-based differentiation of microbial function through sediment-hosted aquifers and enrichment of novel symbionts in the deep terrestrial subsurface.</title>
        <authorList>
            <person name="Probst A.J."/>
            <person name="Ladd B."/>
            <person name="Jarett J.K."/>
            <person name="Geller-Mcgrath D.E."/>
            <person name="Sieber C.M."/>
            <person name="Emerson J.B."/>
            <person name="Anantharaman K."/>
            <person name="Thomas B.C."/>
            <person name="Malmstrom R."/>
            <person name="Stieglmeier M."/>
            <person name="Klingl A."/>
            <person name="Woyke T."/>
            <person name="Ryan C.M."/>
            <person name="Banfield J.F."/>
        </authorList>
    </citation>
    <scope>NUCLEOTIDE SEQUENCE [LARGE SCALE GENOMIC DNA]</scope>
    <source>
        <strain evidence="9">CG11_big_fil_rev_8_21_14_0_20_45_26</strain>
    </source>
</reference>
<evidence type="ECO:0000313" key="10">
    <source>
        <dbReference type="Proteomes" id="UP000230859"/>
    </source>
</evidence>
<dbReference type="CDD" id="cd11474">
    <property type="entry name" value="SLC5sbd_CHT"/>
    <property type="match status" value="1"/>
</dbReference>
<evidence type="ECO:0000256" key="2">
    <source>
        <dbReference type="ARBA" id="ARBA00006434"/>
    </source>
</evidence>
<feature type="transmembrane region" description="Helical" evidence="8">
    <location>
        <begin position="390"/>
        <end position="408"/>
    </location>
</feature>
<feature type="transmembrane region" description="Helical" evidence="8">
    <location>
        <begin position="272"/>
        <end position="292"/>
    </location>
</feature>
<dbReference type="AlphaFoldDB" id="A0A2H0LMJ0"/>
<evidence type="ECO:0000256" key="8">
    <source>
        <dbReference type="SAM" id="Phobius"/>
    </source>
</evidence>
<comment type="similarity">
    <text evidence="2 7">Belongs to the sodium:solute symporter (SSF) (TC 2.A.21) family.</text>
</comment>
<feature type="transmembrane region" description="Helical" evidence="8">
    <location>
        <begin position="152"/>
        <end position="170"/>
    </location>
</feature>
<feature type="transmembrane region" description="Helical" evidence="8">
    <location>
        <begin position="45"/>
        <end position="70"/>
    </location>
</feature>
<dbReference type="PANTHER" id="PTHR48086:SF7">
    <property type="entry name" value="SODIUM-SOLUTE SYMPORTER-RELATED"/>
    <property type="match status" value="1"/>
</dbReference>
<keyword evidence="3" id="KW-0813">Transport</keyword>
<evidence type="ECO:0000256" key="5">
    <source>
        <dbReference type="ARBA" id="ARBA00022989"/>
    </source>
</evidence>
<feature type="transmembrane region" description="Helical" evidence="8">
    <location>
        <begin position="446"/>
        <end position="469"/>
    </location>
</feature>
<proteinExistence type="inferred from homology"/>
<dbReference type="EMBL" id="PCVY01000064">
    <property type="protein sequence ID" value="PIQ85650.1"/>
    <property type="molecule type" value="Genomic_DNA"/>
</dbReference>
<feature type="transmembrane region" description="Helical" evidence="8">
    <location>
        <begin position="182"/>
        <end position="210"/>
    </location>
</feature>
<sequence length="481" mass="51539">MTSDNGVILTVVTIYMAAMLGIGYWSGKRVHHFSDFLVAGRRLPFWLATATLFATWFGAGSCLGAAGASYTDGVMGVIADPFAAGASLMIAGIFYVGYLRRLKLLTITDIFGKYYGAHSEIFASILMVPVYVGWLGSQIVAIGYLINFLTGMNALAGMVIGAVVILIYTWQGGMWAVSVTDFVQAIILILGLWMIFFAVLSHVGGLGRLLQMSPSGFWDFVPAAGDYKSWWSYLGQWLTMGLGCVVGQDLIQRSLSSRTEGIAKRSAVTAGVMYIIIGLIPILLGLAGRFVLGEVNNPEMVIPQLASLYLPPLPIAFFIAALLCAIMSSADSSLLAACSLIVNNISRPLKPHTSSAGLLAQTRFSMVIVMILSTVIALCVQQIYDLMINSWATLFVAIFVPVTAALYWHKANAQAAWGSMVLGLLGWISSLIVLSQQAGGLNDEVLNQAAVVGGAASFLGYGFITLVLYDQIKPVKIASDY</sequence>
<evidence type="ECO:0000256" key="1">
    <source>
        <dbReference type="ARBA" id="ARBA00004141"/>
    </source>
</evidence>
<comment type="subcellular location">
    <subcellularLocation>
        <location evidence="1">Membrane</location>
        <topology evidence="1">Multi-pass membrane protein</topology>
    </subcellularLocation>
</comment>
<evidence type="ECO:0000256" key="4">
    <source>
        <dbReference type="ARBA" id="ARBA00022692"/>
    </source>
</evidence>
<feature type="transmembrane region" description="Helical" evidence="8">
    <location>
        <begin position="121"/>
        <end position="146"/>
    </location>
</feature>
<dbReference type="Pfam" id="PF00474">
    <property type="entry name" value="SSF"/>
    <property type="match status" value="1"/>
</dbReference>
<protein>
    <recommendedName>
        <fullName evidence="11">Sodium:solute symporter</fullName>
    </recommendedName>
</protein>
<dbReference type="Proteomes" id="UP000230859">
    <property type="component" value="Unassembled WGS sequence"/>
</dbReference>